<gene>
    <name evidence="3" type="ORF">MJAP1_003845</name>
</gene>
<reference evidence="3" key="1">
    <citation type="submission" date="2023-03" db="EMBL/GenBank/DDBJ databases">
        <title>Mating type loci evolution in Malassezia.</title>
        <authorList>
            <person name="Coelho M.A."/>
        </authorList>
    </citation>
    <scope>NUCLEOTIDE SEQUENCE</scope>
    <source>
        <strain evidence="3">CBS 9431</strain>
    </source>
</reference>
<dbReference type="InterPro" id="IPR000086">
    <property type="entry name" value="NUDIX_hydrolase_dom"/>
</dbReference>
<dbReference type="FunFam" id="3.90.79.10:FF:000016">
    <property type="entry name" value="ADP-sugar pyrophosphatase isoform X1"/>
    <property type="match status" value="1"/>
</dbReference>
<keyword evidence="1 3" id="KW-0378">Hydrolase</keyword>
<dbReference type="InterPro" id="IPR009486">
    <property type="entry name" value="Pur_nuclsid_perm"/>
</dbReference>
<dbReference type="PANTHER" id="PTHR11839:SF1">
    <property type="entry name" value="ADP-SUGAR PYROPHOSPHATASE"/>
    <property type="match status" value="1"/>
</dbReference>
<organism evidence="3 4">
    <name type="scientific">Malassezia japonica</name>
    <dbReference type="NCBI Taxonomy" id="223818"/>
    <lineage>
        <taxon>Eukaryota</taxon>
        <taxon>Fungi</taxon>
        <taxon>Dikarya</taxon>
        <taxon>Basidiomycota</taxon>
        <taxon>Ustilaginomycotina</taxon>
        <taxon>Malasseziomycetes</taxon>
        <taxon>Malasseziales</taxon>
        <taxon>Malasseziaceae</taxon>
        <taxon>Malassezia</taxon>
    </lineage>
</organism>
<proteinExistence type="predicted"/>
<sequence>MVANLTSVLTNGTGSYATTAQEDNAVLETLVRAHKAGFADYGRAILYRTASDFDRAPPNVDDYKNFEVDSNMQHLIDPSLDNLYIVGSKIMNSIISNWTQEWEMGFAPQNSTGYGDVFATPPNPRDSKILSSRPMNDSESKWVGLRAIEWVDPTGRQRRWECADRKTRNGEVDAVAVFTIVQRPEVEPHVLLVSQFRPPVGGMIVELPAGLVDAGEESDEGTKRAALRELQEETGFGAESNEHSVKVRLVSRVMYSDPGLSGANMKLCTVEIDLAKDAPEPVAHPDEGEFIERHLVPLRSLQNELDSFQQRGYEVDARLAHLAVGLQLGLSFAPK</sequence>
<dbReference type="GO" id="GO:0047631">
    <property type="term" value="F:ADP-ribose diphosphatase activity"/>
    <property type="evidence" value="ECO:0007669"/>
    <property type="project" value="UniProtKB-EC"/>
</dbReference>
<keyword evidence="4" id="KW-1185">Reference proteome</keyword>
<dbReference type="AlphaFoldDB" id="A0AAF0F5C9"/>
<dbReference type="GO" id="GO:0019693">
    <property type="term" value="P:ribose phosphate metabolic process"/>
    <property type="evidence" value="ECO:0007669"/>
    <property type="project" value="TreeGrafter"/>
</dbReference>
<dbReference type="Pfam" id="PF00293">
    <property type="entry name" value="NUDIX"/>
    <property type="match status" value="1"/>
</dbReference>
<dbReference type="GO" id="GO:0055085">
    <property type="term" value="P:transmembrane transport"/>
    <property type="evidence" value="ECO:0007669"/>
    <property type="project" value="InterPro"/>
</dbReference>
<dbReference type="Pfam" id="PF06516">
    <property type="entry name" value="NUP"/>
    <property type="match status" value="1"/>
</dbReference>
<evidence type="ECO:0000313" key="4">
    <source>
        <dbReference type="Proteomes" id="UP001217754"/>
    </source>
</evidence>
<dbReference type="InterPro" id="IPR015797">
    <property type="entry name" value="NUDIX_hydrolase-like_dom_sf"/>
</dbReference>
<name>A0AAF0F5C9_9BASI</name>
<protein>
    <submittedName>
        <fullName evidence="3">ADP-ribose diphosphatase</fullName>
        <ecNumber evidence="3">3.6.1.13</ecNumber>
    </submittedName>
</protein>
<dbReference type="Gene3D" id="3.90.79.10">
    <property type="entry name" value="Nucleoside Triphosphate Pyrophosphohydrolase"/>
    <property type="match status" value="1"/>
</dbReference>
<dbReference type="GO" id="GO:0005634">
    <property type="term" value="C:nucleus"/>
    <property type="evidence" value="ECO:0007669"/>
    <property type="project" value="TreeGrafter"/>
</dbReference>
<evidence type="ECO:0000259" key="2">
    <source>
        <dbReference type="PROSITE" id="PS51462"/>
    </source>
</evidence>
<dbReference type="EMBL" id="CP119965">
    <property type="protein sequence ID" value="WFD40854.1"/>
    <property type="molecule type" value="Genomic_DNA"/>
</dbReference>
<accession>A0AAF0F5C9</accession>
<dbReference type="PROSITE" id="PS51462">
    <property type="entry name" value="NUDIX"/>
    <property type="match status" value="1"/>
</dbReference>
<dbReference type="Proteomes" id="UP001217754">
    <property type="component" value="Chromosome 8"/>
</dbReference>
<feature type="domain" description="Nudix hydrolase" evidence="2">
    <location>
        <begin position="170"/>
        <end position="318"/>
    </location>
</feature>
<dbReference type="RefSeq" id="XP_060123751.1">
    <property type="nucleotide sequence ID" value="XM_060267768.1"/>
</dbReference>
<evidence type="ECO:0000313" key="3">
    <source>
        <dbReference type="EMBL" id="WFD40854.1"/>
    </source>
</evidence>
<dbReference type="CDD" id="cd18888">
    <property type="entry name" value="NUDIX_ADPRase_Nudt5"/>
    <property type="match status" value="1"/>
</dbReference>
<dbReference type="PANTHER" id="PTHR11839">
    <property type="entry name" value="UDP/ADP-SUGAR PYROPHOSPHATASE"/>
    <property type="match status" value="1"/>
</dbReference>
<evidence type="ECO:0000256" key="1">
    <source>
        <dbReference type="ARBA" id="ARBA00022801"/>
    </source>
</evidence>
<dbReference type="SUPFAM" id="SSF55811">
    <property type="entry name" value="Nudix"/>
    <property type="match status" value="1"/>
</dbReference>
<dbReference type="EC" id="3.6.1.13" evidence="3"/>
<dbReference type="GeneID" id="85227496"/>
<dbReference type="GO" id="GO:0006753">
    <property type="term" value="P:nucleoside phosphate metabolic process"/>
    <property type="evidence" value="ECO:0007669"/>
    <property type="project" value="TreeGrafter"/>
</dbReference>